<gene>
    <name evidence="1" type="ORF">UFOVP694_101</name>
</gene>
<reference evidence="1" key="1">
    <citation type="submission" date="2020-04" db="EMBL/GenBank/DDBJ databases">
        <authorList>
            <person name="Chiriac C."/>
            <person name="Salcher M."/>
            <person name="Ghai R."/>
            <person name="Kavagutti S V."/>
        </authorList>
    </citation>
    <scope>NUCLEOTIDE SEQUENCE</scope>
</reference>
<accession>A0A6J5NGI5</accession>
<protein>
    <submittedName>
        <fullName evidence="1">Uncharacterized protein</fullName>
    </submittedName>
</protein>
<organism evidence="1">
    <name type="scientific">uncultured Caudovirales phage</name>
    <dbReference type="NCBI Taxonomy" id="2100421"/>
    <lineage>
        <taxon>Viruses</taxon>
        <taxon>Duplodnaviria</taxon>
        <taxon>Heunggongvirae</taxon>
        <taxon>Uroviricota</taxon>
        <taxon>Caudoviricetes</taxon>
        <taxon>Peduoviridae</taxon>
        <taxon>Maltschvirus</taxon>
        <taxon>Maltschvirus maltsch</taxon>
    </lineage>
</organism>
<name>A0A6J5NGI5_9CAUD</name>
<sequence>MSNNFIELTMEEWEATYKPISNHIDTNASFQDESGNGIMFETYGDEVAFVKEQDPNKIWMYGSGDDGGTYIWSGWGFVNRLGYFITEVPCPPNTDIQVQVAEPDLTCDLCDEIIDVDQEHQCEEIE</sequence>
<proteinExistence type="predicted"/>
<dbReference type="EMBL" id="LR796651">
    <property type="protein sequence ID" value="CAB4158033.1"/>
    <property type="molecule type" value="Genomic_DNA"/>
</dbReference>
<evidence type="ECO:0000313" key="1">
    <source>
        <dbReference type="EMBL" id="CAB4158033.1"/>
    </source>
</evidence>